<evidence type="ECO:0000259" key="10">
    <source>
        <dbReference type="PROSITE" id="PS50893"/>
    </source>
</evidence>
<evidence type="ECO:0000256" key="7">
    <source>
        <dbReference type="ARBA" id="ARBA00022989"/>
    </source>
</evidence>
<keyword evidence="3 9" id="KW-0812">Transmembrane</keyword>
<feature type="transmembrane region" description="Helical" evidence="9">
    <location>
        <begin position="314"/>
        <end position="333"/>
    </location>
</feature>
<evidence type="ECO:0000256" key="4">
    <source>
        <dbReference type="ARBA" id="ARBA00022737"/>
    </source>
</evidence>
<dbReference type="InterPro" id="IPR003593">
    <property type="entry name" value="AAA+_ATPase"/>
</dbReference>
<dbReference type="CDD" id="cd18580">
    <property type="entry name" value="ABC_6TM_ABCC_D2"/>
    <property type="match status" value="1"/>
</dbReference>
<feature type="transmembrane region" description="Helical" evidence="9">
    <location>
        <begin position="721"/>
        <end position="744"/>
    </location>
</feature>
<keyword evidence="14" id="KW-1185">Reference proteome</keyword>
<sequence length="1253" mass="141389">MEEQTYSESVIRNPREKATLLSILTLTYTFPTFIKGYRKTITEDDIQETFSKHKSSHYGNKAIEIWQNEAKNSKPSLHKVLIKLLIWDYLPIGIAYIVLELIVKMLQSVLLGQLILVYSIPARRHEIYIYAGGVILTTFLNSLIWYPALMGSYNTALKMRVICGSLVYQKVLKLSNSSLERTTPGMILNLISNDINMCERLMIMLDYLWIAPAQTIITICLMYRELGVSSLLGISVLVLFIPLSFVTGRLAKSNRIKLSFKIDHRLRLINEIIQGIQVIKMYAWEKAFTKMISEIRRLELRFLKRLQYVRSVPTYYVVVSNTALFLAVVSSVFLGESLTAKSVFIVIALFSFIGKNLGLFFVNAVTLLSEFNVAMKRIERFLLSEEHKPVEVRLKENSAVVIKNGGLEWSSGLTKLEIDIKSADLTAIVGSVGSGKSCLLNVILGEIPLQTGCVVVNGRISYASQEPWIFSSTIRQNILFGSEMNEARYSAVVQCCALEQDLKSFPYGDMTTLGDHGAALSGGQKARINLARAVYRKADIYLLDDPLSAVDTHVGKQIFKKCIQEFLLDKTIILVTHQLQYLKHVNHIAVMEGGSVVMKGTRSELEKSGFNFAKYLTEENSHPQHQPKDQSSEPKVNDTALRKPEMVQNRQEKKLISLSTYKDYFFASKSCVLILVVLLVLFLAELTSTGSLYLLTDWVNMEDSKQSSNIENERNNHILKYSGMTIASIVFSVLRCITLIVLFMRSSEVLHDKLFSNVVHATMDFFHSTTSGMILNRFSRDMGTVDEMLPVAIVIASRTIFRIFGILTMICFVNPLFLIPTVVLMVILYYLRKFYLATNLNILRAEGNVRGPLYTYMNTTIQGLSTIRAFGMQDILTKQFQRHQDVHVSALHMAYSTTRAFCYWVDLVTAGYITALTLYYVFVIDSYAGNVGLVISQAMNLMAQLTVAVKNITDIENHMISVERILEYDSIGQEGQESSRNMLPVTWPSSGEIRFEKVNVKYGKTDPNVLKDLTFSVEPLLKIGIVGRTGAGKSSLINALFQLVHTEGKILIDNINISTIGLHDLRKSISIIPQNPVVFSGTLRYNLDPANEYQDETLWKALEEVGLKTFVQNLRLEISQTSSNFSLGQLQLICLARALLRNNKILILDEATANVDLETDEIIQKTIRRIFSNCTVLTIAHRLNTVMDSDKILVIDSGVAVEYDHPHLLLQNQKGTFYGMVQQTESAMIETLKNVALENFERRLIKVDTEAKS</sequence>
<dbReference type="InterPro" id="IPR017871">
    <property type="entry name" value="ABC_transporter-like_CS"/>
</dbReference>
<evidence type="ECO:0000313" key="14">
    <source>
        <dbReference type="Proteomes" id="UP000327044"/>
    </source>
</evidence>
<feature type="transmembrane region" description="Helical" evidence="9">
    <location>
        <begin position="230"/>
        <end position="251"/>
    </location>
</feature>
<evidence type="ECO:0000256" key="6">
    <source>
        <dbReference type="ARBA" id="ARBA00022840"/>
    </source>
</evidence>
<dbReference type="InterPro" id="IPR036640">
    <property type="entry name" value="ABC1_TM_sf"/>
</dbReference>
<dbReference type="Proteomes" id="UP000327044">
    <property type="component" value="Unassembled WGS sequence"/>
</dbReference>
<evidence type="ECO:0000256" key="9">
    <source>
        <dbReference type="SAM" id="Phobius"/>
    </source>
</evidence>
<dbReference type="PANTHER" id="PTHR24223:SF448">
    <property type="entry name" value="FI20146P1-RELATED"/>
    <property type="match status" value="1"/>
</dbReference>
<dbReference type="Gene3D" id="1.20.1560.10">
    <property type="entry name" value="ABC transporter type 1, transmembrane domain"/>
    <property type="match status" value="2"/>
</dbReference>
<keyword evidence="6" id="KW-0067">ATP-binding</keyword>
<accession>A0A1Y1M501</accession>
<evidence type="ECO:0000259" key="11">
    <source>
        <dbReference type="PROSITE" id="PS50929"/>
    </source>
</evidence>
<evidence type="ECO:0000256" key="3">
    <source>
        <dbReference type="ARBA" id="ARBA00022692"/>
    </source>
</evidence>
<dbReference type="InterPro" id="IPR050173">
    <property type="entry name" value="ABC_transporter_C-like"/>
</dbReference>
<dbReference type="SMART" id="SM00382">
    <property type="entry name" value="AAA"/>
    <property type="match status" value="2"/>
</dbReference>
<name>A0A1Y1M501_PHOPY</name>
<dbReference type="GO" id="GO:0016020">
    <property type="term" value="C:membrane"/>
    <property type="evidence" value="ECO:0007669"/>
    <property type="project" value="UniProtKB-SubCell"/>
</dbReference>
<dbReference type="CDD" id="cd03250">
    <property type="entry name" value="ABCC_MRP_domain1"/>
    <property type="match status" value="1"/>
</dbReference>
<evidence type="ECO:0000256" key="1">
    <source>
        <dbReference type="ARBA" id="ARBA00004141"/>
    </source>
</evidence>
<dbReference type="GO" id="GO:0016887">
    <property type="term" value="F:ATP hydrolysis activity"/>
    <property type="evidence" value="ECO:0007669"/>
    <property type="project" value="InterPro"/>
</dbReference>
<feature type="transmembrane region" description="Helical" evidence="9">
    <location>
        <begin position="84"/>
        <end position="107"/>
    </location>
</feature>
<dbReference type="EMBL" id="GEZM01042679">
    <property type="protein sequence ID" value="JAV79730.1"/>
    <property type="molecule type" value="Transcribed_RNA"/>
</dbReference>
<dbReference type="FunFam" id="1.20.1560.10:FF:000013">
    <property type="entry name" value="ABC transporter C family member 2"/>
    <property type="match status" value="1"/>
</dbReference>
<dbReference type="EMBL" id="VVIM01000006">
    <property type="protein sequence ID" value="KAB0798161.1"/>
    <property type="molecule type" value="Genomic_DNA"/>
</dbReference>
<feature type="domain" description="ABC transporter" evidence="10">
    <location>
        <begin position="993"/>
        <end position="1222"/>
    </location>
</feature>
<dbReference type="InParanoid" id="A0A1Y1M501"/>
<dbReference type="CDD" id="cd03244">
    <property type="entry name" value="ABCC_MRP_domain2"/>
    <property type="match status" value="1"/>
</dbReference>
<dbReference type="Gene3D" id="3.40.50.300">
    <property type="entry name" value="P-loop containing nucleotide triphosphate hydrolases"/>
    <property type="match status" value="2"/>
</dbReference>
<feature type="domain" description="ABC transporter" evidence="10">
    <location>
        <begin position="392"/>
        <end position="618"/>
    </location>
</feature>
<feature type="transmembrane region" description="Helical" evidence="9">
    <location>
        <begin position="803"/>
        <end position="831"/>
    </location>
</feature>
<dbReference type="PROSITE" id="PS00211">
    <property type="entry name" value="ABC_TRANSPORTER_1"/>
    <property type="match status" value="2"/>
</dbReference>
<reference evidence="13" key="3">
    <citation type="submission" date="2019-08" db="EMBL/GenBank/DDBJ databases">
        <authorList>
            <consortium name="Photinus pyralis genome working group"/>
            <person name="Fallon T.R."/>
            <person name="Sander Lower S.E."/>
            <person name="Weng J.-K."/>
        </authorList>
    </citation>
    <scope>NUCLEOTIDE SEQUENCE</scope>
    <source>
        <strain evidence="13">1611_PpyrPB1</strain>
        <tissue evidence="13">Whole body</tissue>
    </source>
</reference>
<dbReference type="EMBL" id="GEZM01042676">
    <property type="protein sequence ID" value="JAV79734.1"/>
    <property type="molecule type" value="Transcribed_RNA"/>
</dbReference>
<organism evidence="12">
    <name type="scientific">Photinus pyralis</name>
    <name type="common">Common eastern firefly</name>
    <name type="synonym">Lampyris pyralis</name>
    <dbReference type="NCBI Taxonomy" id="7054"/>
    <lineage>
        <taxon>Eukaryota</taxon>
        <taxon>Metazoa</taxon>
        <taxon>Ecdysozoa</taxon>
        <taxon>Arthropoda</taxon>
        <taxon>Hexapoda</taxon>
        <taxon>Insecta</taxon>
        <taxon>Pterygota</taxon>
        <taxon>Neoptera</taxon>
        <taxon>Endopterygota</taxon>
        <taxon>Coleoptera</taxon>
        <taxon>Polyphaga</taxon>
        <taxon>Elateriformia</taxon>
        <taxon>Elateroidea</taxon>
        <taxon>Lampyridae</taxon>
        <taxon>Lampyrinae</taxon>
        <taxon>Photinus</taxon>
    </lineage>
</organism>
<reference evidence="13 14" key="2">
    <citation type="journal article" date="2018" name="Elife">
        <title>Firefly genomes illuminate parallel origins of bioluminescence in beetles.</title>
        <authorList>
            <person name="Fallon T.R."/>
            <person name="Lower S.E."/>
            <person name="Chang C.H."/>
            <person name="Bessho-Uehara M."/>
            <person name="Martin G.J."/>
            <person name="Bewick A.J."/>
            <person name="Behringer M."/>
            <person name="Debat H.J."/>
            <person name="Wong I."/>
            <person name="Day J.C."/>
            <person name="Suvorov A."/>
            <person name="Silva C.J."/>
            <person name="Stanger-Hall K.F."/>
            <person name="Hall D.W."/>
            <person name="Schmitz R.J."/>
            <person name="Nelson D.R."/>
            <person name="Lewis S.M."/>
            <person name="Shigenobu S."/>
            <person name="Bybee S.M."/>
            <person name="Larracuente A.M."/>
            <person name="Oba Y."/>
            <person name="Weng J.K."/>
        </authorList>
    </citation>
    <scope>NUCLEOTIDE SEQUENCE [LARGE SCALE GENOMIC DNA]</scope>
    <source>
        <strain evidence="13">1611_PpyrPB1</strain>
        <tissue evidence="13">Whole body</tissue>
    </source>
</reference>
<evidence type="ECO:0000313" key="12">
    <source>
        <dbReference type="EMBL" id="JAV79730.1"/>
    </source>
</evidence>
<dbReference type="SUPFAM" id="SSF52540">
    <property type="entry name" value="P-loop containing nucleoside triphosphate hydrolases"/>
    <property type="match status" value="2"/>
</dbReference>
<dbReference type="PROSITE" id="PS50929">
    <property type="entry name" value="ABC_TM1F"/>
    <property type="match status" value="2"/>
</dbReference>
<dbReference type="FunFam" id="1.20.1560.10:FF:000026">
    <property type="entry name" value="Multidrug resistance-associated protein lethal(2)03659"/>
    <property type="match status" value="1"/>
</dbReference>
<keyword evidence="2" id="KW-0813">Transport</keyword>
<keyword evidence="4" id="KW-0677">Repeat</keyword>
<feature type="transmembrane region" description="Helical" evidence="9">
    <location>
        <begin position="127"/>
        <end position="149"/>
    </location>
</feature>
<dbReference type="InterPro" id="IPR027417">
    <property type="entry name" value="P-loop_NTPase"/>
</dbReference>
<feature type="domain" description="ABC transmembrane type-1" evidence="11">
    <location>
        <begin position="672"/>
        <end position="957"/>
    </location>
</feature>
<evidence type="ECO:0000256" key="5">
    <source>
        <dbReference type="ARBA" id="ARBA00022741"/>
    </source>
</evidence>
<evidence type="ECO:0000256" key="8">
    <source>
        <dbReference type="ARBA" id="ARBA00023136"/>
    </source>
</evidence>
<proteinExistence type="predicted"/>
<keyword evidence="8 9" id="KW-0472">Membrane</keyword>
<dbReference type="Pfam" id="PF00664">
    <property type="entry name" value="ABC_membrane"/>
    <property type="match status" value="2"/>
</dbReference>
<keyword evidence="5" id="KW-0547">Nucleotide-binding</keyword>
<dbReference type="InterPro" id="IPR003439">
    <property type="entry name" value="ABC_transporter-like_ATP-bd"/>
</dbReference>
<dbReference type="InterPro" id="IPR044726">
    <property type="entry name" value="ABCC_6TM_D2"/>
</dbReference>
<feature type="domain" description="ABC transmembrane type-1" evidence="11">
    <location>
        <begin position="92"/>
        <end position="369"/>
    </location>
</feature>
<dbReference type="FunFam" id="3.40.50.300:FF:000973">
    <property type="entry name" value="Multidrug resistance-associated protein 4"/>
    <property type="match status" value="1"/>
</dbReference>
<dbReference type="Pfam" id="PF00005">
    <property type="entry name" value="ABC_tran"/>
    <property type="match status" value="2"/>
</dbReference>
<dbReference type="SUPFAM" id="SSF90123">
    <property type="entry name" value="ABC transporter transmembrane region"/>
    <property type="match status" value="2"/>
</dbReference>
<protein>
    <submittedName>
        <fullName evidence="12">Uncharacterized protein</fullName>
    </submittedName>
</protein>
<dbReference type="GO" id="GO:0005524">
    <property type="term" value="F:ATP binding"/>
    <property type="evidence" value="ECO:0007669"/>
    <property type="project" value="UniProtKB-KW"/>
</dbReference>
<gene>
    <name evidence="13" type="ORF">PPYR_09154</name>
</gene>
<dbReference type="InterPro" id="IPR011527">
    <property type="entry name" value="ABC1_TM_dom"/>
</dbReference>
<dbReference type="AlphaFoldDB" id="A0A1Y1M501"/>
<evidence type="ECO:0000313" key="13">
    <source>
        <dbReference type="EMBL" id="KAB0798161.1"/>
    </source>
</evidence>
<evidence type="ECO:0000256" key="2">
    <source>
        <dbReference type="ARBA" id="ARBA00022448"/>
    </source>
</evidence>
<dbReference type="FunFam" id="3.40.50.300:FF:000163">
    <property type="entry name" value="Multidrug resistance-associated protein member 4"/>
    <property type="match status" value="1"/>
</dbReference>
<reference evidence="12" key="1">
    <citation type="journal article" date="2016" name="Sci. Rep.">
        <title>Molecular characterization of firefly nuptial gifts: a multi-omics approach sheds light on postcopulatory sexual selection.</title>
        <authorList>
            <person name="Al-Wathiqui N."/>
            <person name="Fallon T.R."/>
            <person name="South A."/>
            <person name="Weng J.K."/>
            <person name="Lewis S.M."/>
        </authorList>
    </citation>
    <scope>NUCLEOTIDE SEQUENCE</scope>
</reference>
<keyword evidence="7 9" id="KW-1133">Transmembrane helix</keyword>
<dbReference type="PANTHER" id="PTHR24223">
    <property type="entry name" value="ATP-BINDING CASSETTE SUB-FAMILY C"/>
    <property type="match status" value="1"/>
</dbReference>
<feature type="transmembrane region" description="Helical" evidence="9">
    <location>
        <begin position="345"/>
        <end position="368"/>
    </location>
</feature>
<dbReference type="PROSITE" id="PS50893">
    <property type="entry name" value="ABC_TRANSPORTER_2"/>
    <property type="match status" value="2"/>
</dbReference>
<comment type="subcellular location">
    <subcellularLocation>
        <location evidence="1">Membrane</location>
        <topology evidence="1">Multi-pass membrane protein</topology>
    </subcellularLocation>
</comment>
<dbReference type="GO" id="GO:0140359">
    <property type="term" value="F:ABC-type transporter activity"/>
    <property type="evidence" value="ECO:0007669"/>
    <property type="project" value="InterPro"/>
</dbReference>
<feature type="transmembrane region" description="Helical" evidence="9">
    <location>
        <begin position="664"/>
        <end position="684"/>
    </location>
</feature>